<dbReference type="AlphaFoldDB" id="A0A1S3G6J7"/>
<dbReference type="SUPFAM" id="SSF58069">
    <property type="entry name" value="Virus ectodomain"/>
    <property type="match status" value="1"/>
</dbReference>
<dbReference type="PANTHER" id="PTHR10424">
    <property type="entry name" value="VIRAL ENVELOPE PROTEIN"/>
    <property type="match status" value="1"/>
</dbReference>
<gene>
    <name evidence="3" type="primary">LOC105995284</name>
</gene>
<dbReference type="PANTHER" id="PTHR10424:SF8">
    <property type="entry name" value="ENDOGENOUS RETROVIRUS GROUP PABLB MEMBER 1 ENV POLYPROTEIN"/>
    <property type="match status" value="1"/>
</dbReference>
<evidence type="ECO:0000313" key="3">
    <source>
        <dbReference type="RefSeq" id="XP_012884446.1"/>
    </source>
</evidence>
<dbReference type="KEGG" id="dord:105995284"/>
<keyword evidence="1" id="KW-0732">Signal</keyword>
<reference evidence="3" key="1">
    <citation type="submission" date="2025-08" db="UniProtKB">
        <authorList>
            <consortium name="RefSeq"/>
        </authorList>
    </citation>
    <scope>IDENTIFICATION</scope>
    <source>
        <tissue evidence="3">Kidney</tissue>
    </source>
</reference>
<dbReference type="Proteomes" id="UP000081671">
    <property type="component" value="Unplaced"/>
</dbReference>
<dbReference type="GeneID" id="105995284"/>
<dbReference type="RefSeq" id="XP_012884446.1">
    <property type="nucleotide sequence ID" value="XM_013028992.1"/>
</dbReference>
<organism evidence="2 3">
    <name type="scientific">Dipodomys ordii</name>
    <name type="common">Ord's kangaroo rat</name>
    <dbReference type="NCBI Taxonomy" id="10020"/>
    <lineage>
        <taxon>Eukaryota</taxon>
        <taxon>Metazoa</taxon>
        <taxon>Chordata</taxon>
        <taxon>Craniata</taxon>
        <taxon>Vertebrata</taxon>
        <taxon>Euteleostomi</taxon>
        <taxon>Mammalia</taxon>
        <taxon>Eutheria</taxon>
        <taxon>Euarchontoglires</taxon>
        <taxon>Glires</taxon>
        <taxon>Rodentia</taxon>
        <taxon>Castorimorpha</taxon>
        <taxon>Heteromyidae</taxon>
        <taxon>Dipodomyinae</taxon>
        <taxon>Dipodomys</taxon>
    </lineage>
</organism>
<protein>
    <submittedName>
        <fullName evidence="3">Endogenous retrovirus group PABLB member 1 Env polyprotein</fullName>
    </submittedName>
</protein>
<dbReference type="InterPro" id="IPR018154">
    <property type="entry name" value="TLV/ENV_coat_polyprotein"/>
</dbReference>
<feature type="chain" id="PRO_5010189735" evidence="1">
    <location>
        <begin position="19"/>
        <end position="425"/>
    </location>
</feature>
<accession>A0A1S3G6J7</accession>
<dbReference type="OrthoDB" id="9612468at2759"/>
<proteinExistence type="predicted"/>
<keyword evidence="2" id="KW-1185">Reference proteome</keyword>
<evidence type="ECO:0000256" key="1">
    <source>
        <dbReference type="SAM" id="SignalP"/>
    </source>
</evidence>
<evidence type="ECO:0000313" key="2">
    <source>
        <dbReference type="Proteomes" id="UP000081671"/>
    </source>
</evidence>
<feature type="signal peptide" evidence="1">
    <location>
        <begin position="1"/>
        <end position="18"/>
    </location>
</feature>
<name>A0A1S3G6J7_DIPOR</name>
<dbReference type="Pfam" id="PF00429">
    <property type="entry name" value="TLV_coat"/>
    <property type="match status" value="1"/>
</dbReference>
<dbReference type="InParanoid" id="A0A1S3G6J7"/>
<sequence length="425" mass="48679">MSKLLVCLLLLFIPSVHTTSNSFLEWAQNYASQVNKSNCWICGMLPISSTSGLPWWVSPLQGSDWVRLQEFIDQARVNNSFLNGVTRYNVSEWPIAGTMHQPGHNKSFDLLTTIKESLEYMPSQMSGKESLQPPAPNEKHHRFYEGFYQIWDQYMWVTPIIGQLNQKAPLCWEQRNHTLDNWENATRKMGWIPESDCERVIVLQATDWFASNWIEPYNTSLAVRWGAPNGTKWLCGDNMWPWLPPGWIGRCTIGFPWVQGRWIPTLEKPANLMILKQRWTRAVFKWYDHLANIIPTVGLENVMWHIESLTKFTQKALNDTAHGISLLNSEMKLMRQAVLQNRMALDILTAAEGGTCAIIKSECCVYIPDYSANVSEILQDLSSQINSMSDSSPSLNDLLKSWGFDGSWWKKLLFGLAVFVQPTLA</sequence>
<dbReference type="Gene3D" id="1.10.287.210">
    <property type="match status" value="1"/>
</dbReference>